<proteinExistence type="predicted"/>
<sequence length="145" mass="17304">MLNVLGKVHERFIIGQSILVFLEICVFSYGCFLVENLPIRAYFYKQVFIYVIGLLLLIHGVVKRSDYEIDLFIWFYAYTLILNIYMTLSIAIFPTFVYILTIIIIMSRIVHIYLRAPHIKANIEYFNYLYYQKDQKLIGKCFFLI</sequence>
<dbReference type="EMBL" id="LGUB01000059">
    <property type="protein sequence ID" value="KRH94554.1"/>
    <property type="molecule type" value="Genomic_DNA"/>
</dbReference>
<gene>
    <name evidence="2" type="ORF">M153_21200010865</name>
</gene>
<accession>A0A0R0LZD9</accession>
<organism evidence="2 3">
    <name type="scientific">Pseudoloma neurophilia</name>
    <dbReference type="NCBI Taxonomy" id="146866"/>
    <lineage>
        <taxon>Eukaryota</taxon>
        <taxon>Fungi</taxon>
        <taxon>Fungi incertae sedis</taxon>
        <taxon>Microsporidia</taxon>
        <taxon>Pseudoloma</taxon>
    </lineage>
</organism>
<comment type="caution">
    <text evidence="2">The sequence shown here is derived from an EMBL/GenBank/DDBJ whole genome shotgun (WGS) entry which is preliminary data.</text>
</comment>
<keyword evidence="1" id="KW-0472">Membrane</keyword>
<dbReference type="Proteomes" id="UP000051530">
    <property type="component" value="Unassembled WGS sequence"/>
</dbReference>
<feature type="transmembrane region" description="Helical" evidence="1">
    <location>
        <begin position="71"/>
        <end position="90"/>
    </location>
</feature>
<evidence type="ECO:0000313" key="2">
    <source>
        <dbReference type="EMBL" id="KRH94554.1"/>
    </source>
</evidence>
<dbReference type="VEuPathDB" id="MicrosporidiaDB:M153_21200010865"/>
<feature type="transmembrane region" description="Helical" evidence="1">
    <location>
        <begin position="42"/>
        <end position="62"/>
    </location>
</feature>
<reference evidence="2 3" key="1">
    <citation type="submission" date="2015-07" db="EMBL/GenBank/DDBJ databases">
        <title>The genome of Pseudoloma neurophilia, a relevant intracellular parasite of the zebrafish.</title>
        <authorList>
            <person name="Ndikumana S."/>
            <person name="Pelin A."/>
            <person name="Sanders J."/>
            <person name="Corradi N."/>
        </authorList>
    </citation>
    <scope>NUCLEOTIDE SEQUENCE [LARGE SCALE GENOMIC DNA]</scope>
    <source>
        <strain evidence="2 3">MK1</strain>
    </source>
</reference>
<protein>
    <submittedName>
        <fullName evidence="2">Uncharacterized protein</fullName>
    </submittedName>
</protein>
<name>A0A0R0LZD9_9MICR</name>
<feature type="transmembrane region" description="Helical" evidence="1">
    <location>
        <begin position="12"/>
        <end position="30"/>
    </location>
</feature>
<evidence type="ECO:0000256" key="1">
    <source>
        <dbReference type="SAM" id="Phobius"/>
    </source>
</evidence>
<keyword evidence="3" id="KW-1185">Reference proteome</keyword>
<evidence type="ECO:0000313" key="3">
    <source>
        <dbReference type="Proteomes" id="UP000051530"/>
    </source>
</evidence>
<dbReference type="AlphaFoldDB" id="A0A0R0LZD9"/>
<keyword evidence="1" id="KW-0812">Transmembrane</keyword>
<keyword evidence="1" id="KW-1133">Transmembrane helix</keyword>